<dbReference type="EMBL" id="QEKQ01000007">
    <property type="protein sequence ID" value="PVY75362.1"/>
    <property type="molecule type" value="Genomic_DNA"/>
</dbReference>
<dbReference type="OrthoDB" id="148351at2"/>
<comment type="subcellular location">
    <subcellularLocation>
        <location evidence="1">Membrane</location>
        <topology evidence="1">Multi-pass membrane protein</topology>
    </subcellularLocation>
</comment>
<feature type="transmembrane region" description="Helical" evidence="5">
    <location>
        <begin position="127"/>
        <end position="147"/>
    </location>
</feature>
<dbReference type="Proteomes" id="UP000245887">
    <property type="component" value="Unassembled WGS sequence"/>
</dbReference>
<feature type="transmembrane region" description="Helical" evidence="5">
    <location>
        <begin position="40"/>
        <end position="60"/>
    </location>
</feature>
<feature type="transmembrane region" description="Helical" evidence="5">
    <location>
        <begin position="98"/>
        <end position="120"/>
    </location>
</feature>
<proteinExistence type="predicted"/>
<feature type="transmembrane region" description="Helical" evidence="5">
    <location>
        <begin position="267"/>
        <end position="286"/>
    </location>
</feature>
<name>A0A2A2I409_9GAMM</name>
<feature type="transmembrane region" description="Helical" evidence="5">
    <location>
        <begin position="12"/>
        <end position="34"/>
    </location>
</feature>
<evidence type="ECO:0000259" key="6">
    <source>
        <dbReference type="Pfam" id="PF00892"/>
    </source>
</evidence>
<feature type="transmembrane region" description="Helical" evidence="5">
    <location>
        <begin position="153"/>
        <end position="173"/>
    </location>
</feature>
<evidence type="ECO:0000256" key="5">
    <source>
        <dbReference type="SAM" id="Phobius"/>
    </source>
</evidence>
<dbReference type="InterPro" id="IPR037185">
    <property type="entry name" value="EmrE-like"/>
</dbReference>
<feature type="transmembrane region" description="Helical" evidence="5">
    <location>
        <begin position="242"/>
        <end position="261"/>
    </location>
</feature>
<dbReference type="Proteomes" id="UP000218332">
    <property type="component" value="Unassembled WGS sequence"/>
</dbReference>
<comment type="caution">
    <text evidence="7">The sequence shown here is derived from an EMBL/GenBank/DDBJ whole genome shotgun (WGS) entry which is preliminary data.</text>
</comment>
<evidence type="ECO:0000256" key="2">
    <source>
        <dbReference type="ARBA" id="ARBA00022692"/>
    </source>
</evidence>
<dbReference type="RefSeq" id="WP_095610195.1">
    <property type="nucleotide sequence ID" value="NZ_NMPM01000015.1"/>
</dbReference>
<evidence type="ECO:0000313" key="7">
    <source>
        <dbReference type="EMBL" id="PAV26751.1"/>
    </source>
</evidence>
<dbReference type="EMBL" id="NMPM01000015">
    <property type="protein sequence ID" value="PAV26751.1"/>
    <property type="molecule type" value="Genomic_DNA"/>
</dbReference>
<dbReference type="Pfam" id="PF00892">
    <property type="entry name" value="EamA"/>
    <property type="match status" value="2"/>
</dbReference>
<feature type="transmembrane region" description="Helical" evidence="5">
    <location>
        <begin position="185"/>
        <end position="206"/>
    </location>
</feature>
<keyword evidence="2 5" id="KW-0812">Transmembrane</keyword>
<accession>A0A2A2I409</accession>
<dbReference type="GO" id="GO:0016020">
    <property type="term" value="C:membrane"/>
    <property type="evidence" value="ECO:0007669"/>
    <property type="project" value="UniProtKB-SubCell"/>
</dbReference>
<feature type="transmembrane region" description="Helical" evidence="5">
    <location>
        <begin position="72"/>
        <end position="92"/>
    </location>
</feature>
<dbReference type="AlphaFoldDB" id="A0A2A2I409"/>
<feature type="transmembrane region" description="Helical" evidence="5">
    <location>
        <begin position="212"/>
        <end position="230"/>
    </location>
</feature>
<gene>
    <name evidence="8" type="ORF">C8D92_10779</name>
    <name evidence="7" type="ORF">CF392_04085</name>
</gene>
<dbReference type="PANTHER" id="PTHR22911:SF6">
    <property type="entry name" value="SOLUTE CARRIER FAMILY 35 MEMBER G1"/>
    <property type="match status" value="1"/>
</dbReference>
<organism evidence="7 9">
    <name type="scientific">Tamilnaduibacter salinus</name>
    <dbReference type="NCBI Taxonomy" id="1484056"/>
    <lineage>
        <taxon>Bacteria</taxon>
        <taxon>Pseudomonadati</taxon>
        <taxon>Pseudomonadota</taxon>
        <taxon>Gammaproteobacteria</taxon>
        <taxon>Pseudomonadales</taxon>
        <taxon>Marinobacteraceae</taxon>
        <taxon>Tamilnaduibacter</taxon>
    </lineage>
</organism>
<feature type="domain" description="EamA" evidence="6">
    <location>
        <begin position="157"/>
        <end position="279"/>
    </location>
</feature>
<reference evidence="8 10" key="2">
    <citation type="submission" date="2018-04" db="EMBL/GenBank/DDBJ databases">
        <title>Genomic Encyclopedia of Type Strains, Phase IV (KMG-IV): sequencing the most valuable type-strain genomes for metagenomic binning, comparative biology and taxonomic classification.</title>
        <authorList>
            <person name="Goeker M."/>
        </authorList>
    </citation>
    <scope>NUCLEOTIDE SEQUENCE [LARGE SCALE GENOMIC DNA]</scope>
    <source>
        <strain evidence="8 10">DSM 28688</strain>
    </source>
</reference>
<evidence type="ECO:0000256" key="3">
    <source>
        <dbReference type="ARBA" id="ARBA00022989"/>
    </source>
</evidence>
<protein>
    <submittedName>
        <fullName evidence="8">EamA domain-containing membrane protein RarD</fullName>
    </submittedName>
    <submittedName>
        <fullName evidence="7">EamA family transporter</fullName>
    </submittedName>
</protein>
<evidence type="ECO:0000313" key="8">
    <source>
        <dbReference type="EMBL" id="PVY75362.1"/>
    </source>
</evidence>
<keyword evidence="9" id="KW-1185">Reference proteome</keyword>
<evidence type="ECO:0000313" key="9">
    <source>
        <dbReference type="Proteomes" id="UP000218332"/>
    </source>
</evidence>
<evidence type="ECO:0000256" key="4">
    <source>
        <dbReference type="ARBA" id="ARBA00023136"/>
    </source>
</evidence>
<evidence type="ECO:0000256" key="1">
    <source>
        <dbReference type="ARBA" id="ARBA00004141"/>
    </source>
</evidence>
<sequence>MSASGRQALRQGAAFVLAGELLLAIMGAIIKHLAPEMPNAVLVFLRNALGLAILLPILLVRTGPAGLKTRHLRFHLMRAVIGVSAMYCYFFSLEKLVLTEAILLKLTAPFFIPIIALLWLGESTSRAAWLTIAAGFAGVLVILDPTAAGFQDYLFVAAGLLGALLGATAKVTIRRMGVTEPSARIVFYFGLFGTMVTAPAAIAGWQTPTPTQWLWLIALAACATLAQMLITTAYRIAPAGRIGQFTYSSVLFAALLGWLFWSEPFTLEQALGCALIVGAGLVNTRLRR</sequence>
<reference evidence="7 9" key="1">
    <citation type="submission" date="2017-07" db="EMBL/GenBank/DDBJ databases">
        <title>Tamlnaduibacter salinus (Mi-7) genome sequencing.</title>
        <authorList>
            <person name="Verma A."/>
            <person name="Krishnamurthi S."/>
        </authorList>
    </citation>
    <scope>NUCLEOTIDE SEQUENCE [LARGE SCALE GENOMIC DNA]</scope>
    <source>
        <strain evidence="7 9">Mi-7</strain>
    </source>
</reference>
<dbReference type="Gene3D" id="1.10.3730.20">
    <property type="match status" value="1"/>
</dbReference>
<keyword evidence="3 5" id="KW-1133">Transmembrane helix</keyword>
<dbReference type="SUPFAM" id="SSF103481">
    <property type="entry name" value="Multidrug resistance efflux transporter EmrE"/>
    <property type="match status" value="2"/>
</dbReference>
<feature type="domain" description="EamA" evidence="6">
    <location>
        <begin position="12"/>
        <end position="143"/>
    </location>
</feature>
<keyword evidence="4 5" id="KW-0472">Membrane</keyword>
<dbReference type="InterPro" id="IPR000620">
    <property type="entry name" value="EamA_dom"/>
</dbReference>
<evidence type="ECO:0000313" key="10">
    <source>
        <dbReference type="Proteomes" id="UP000245887"/>
    </source>
</evidence>
<dbReference type="PANTHER" id="PTHR22911">
    <property type="entry name" value="ACYL-MALONYL CONDENSING ENZYME-RELATED"/>
    <property type="match status" value="1"/>
</dbReference>